<dbReference type="RefSeq" id="WP_250139824.1">
    <property type="nucleotide sequence ID" value="NZ_JALIQP010000002.1"/>
</dbReference>
<dbReference type="InterPro" id="IPR006314">
    <property type="entry name" value="Dyp_peroxidase"/>
</dbReference>
<evidence type="ECO:0000313" key="7">
    <source>
        <dbReference type="Proteomes" id="UP001595898"/>
    </source>
</evidence>
<dbReference type="SUPFAM" id="SSF54909">
    <property type="entry name" value="Dimeric alpha+beta barrel"/>
    <property type="match status" value="1"/>
</dbReference>
<dbReference type="Proteomes" id="UP001595898">
    <property type="component" value="Unassembled WGS sequence"/>
</dbReference>
<sequence>MTGSGPRSGPARGLSRRAFVRTAVAIGGASALSACLGREEVDVPQADLAPEERPDRQHAWNEFLSTDDHGNVRPPEHHLLLGLEYVSDGPTDEERAQFADALESLERAYRYGNDGLVLTVGYGPAYFDRFDEDLPESVDLPEPEPLTRIEDPELDAFDALVHLASDHGQVVLSAEEALTGELDAVNDVDVEATVEGIFEVADRRPGFFGEGLPAEKQAGVTGIPDTEPVPEDSPMFMGFKSGFDRNQASEDRVTIAEGPFAGGTTTHLSKIELRLQQWYEQDSRDQRVAKMFCPAHASEDRVEGAGHNLGTASGVEDCIDDAEDDARTTGIVGHAQKAGRAREDGDPIILRRDFNSTDDDRAGLHFLAHQRSIADFVKTREAMTGSDLTDGAVGPVNNNGILQYISVTRRANYLVPPRQHRALPTPQPE</sequence>
<dbReference type="GO" id="GO:0046872">
    <property type="term" value="F:metal ion binding"/>
    <property type="evidence" value="ECO:0007669"/>
    <property type="project" value="UniProtKB-KW"/>
</dbReference>
<evidence type="ECO:0000313" key="6">
    <source>
        <dbReference type="EMBL" id="MFC4543503.1"/>
    </source>
</evidence>
<reference evidence="6 7" key="1">
    <citation type="journal article" date="2019" name="Int. J. Syst. Evol. Microbiol.">
        <title>The Global Catalogue of Microorganisms (GCM) 10K type strain sequencing project: providing services to taxonomists for standard genome sequencing and annotation.</title>
        <authorList>
            <consortium name="The Broad Institute Genomics Platform"/>
            <consortium name="The Broad Institute Genome Sequencing Center for Infectious Disease"/>
            <person name="Wu L."/>
            <person name="Ma J."/>
        </authorList>
    </citation>
    <scope>NUCLEOTIDE SEQUENCE [LARGE SCALE GENOMIC DNA]</scope>
    <source>
        <strain evidence="6 7">WLHS5</strain>
    </source>
</reference>
<name>A0ABD5PSR0_9EURY</name>
<gene>
    <name evidence="6" type="ORF">ACFO5R_16350</name>
</gene>
<keyword evidence="3" id="KW-0479">Metal-binding</keyword>
<evidence type="ECO:0000256" key="4">
    <source>
        <dbReference type="ARBA" id="ARBA00023002"/>
    </source>
</evidence>
<dbReference type="InterPro" id="IPR006311">
    <property type="entry name" value="TAT_signal"/>
</dbReference>
<dbReference type="InterPro" id="IPR011008">
    <property type="entry name" value="Dimeric_a/b-barrel"/>
</dbReference>
<dbReference type="PROSITE" id="PS51257">
    <property type="entry name" value="PROKAR_LIPOPROTEIN"/>
    <property type="match status" value="1"/>
</dbReference>
<dbReference type="AlphaFoldDB" id="A0ABD5PSR0"/>
<comment type="caution">
    <text evidence="6">The sequence shown here is derived from an EMBL/GenBank/DDBJ whole genome shotgun (WGS) entry which is preliminary data.</text>
</comment>
<dbReference type="EMBL" id="JBHSFA010000007">
    <property type="protein sequence ID" value="MFC4543503.1"/>
    <property type="molecule type" value="Genomic_DNA"/>
</dbReference>
<evidence type="ECO:0000256" key="2">
    <source>
        <dbReference type="ARBA" id="ARBA00022559"/>
    </source>
</evidence>
<comment type="cofactor">
    <cofactor evidence="1">
        <name>heme b</name>
        <dbReference type="ChEBI" id="CHEBI:60344"/>
    </cofactor>
</comment>
<evidence type="ECO:0000256" key="5">
    <source>
        <dbReference type="ARBA" id="ARBA00023004"/>
    </source>
</evidence>
<keyword evidence="7" id="KW-1185">Reference proteome</keyword>
<evidence type="ECO:0000256" key="3">
    <source>
        <dbReference type="ARBA" id="ARBA00022723"/>
    </source>
</evidence>
<dbReference type="InterPro" id="IPR055828">
    <property type="entry name" value="DUF7405"/>
</dbReference>
<keyword evidence="2 6" id="KW-0575">Peroxidase</keyword>
<evidence type="ECO:0000256" key="1">
    <source>
        <dbReference type="ARBA" id="ARBA00001970"/>
    </source>
</evidence>
<accession>A0ABD5PSR0</accession>
<dbReference type="GO" id="GO:0004601">
    <property type="term" value="F:peroxidase activity"/>
    <property type="evidence" value="ECO:0007669"/>
    <property type="project" value="UniProtKB-KW"/>
</dbReference>
<dbReference type="PROSITE" id="PS51404">
    <property type="entry name" value="DYP_PEROXIDASE"/>
    <property type="match status" value="1"/>
</dbReference>
<protein>
    <submittedName>
        <fullName evidence="6">Dyp-type peroxidase domain-containing protein</fullName>
    </submittedName>
</protein>
<dbReference type="Pfam" id="PF24152">
    <property type="entry name" value="DUF7405"/>
    <property type="match status" value="1"/>
</dbReference>
<keyword evidence="4" id="KW-0560">Oxidoreductase</keyword>
<keyword evidence="5" id="KW-0408">Iron</keyword>
<dbReference type="PROSITE" id="PS51318">
    <property type="entry name" value="TAT"/>
    <property type="match status" value="1"/>
</dbReference>
<organism evidence="6 7">
    <name type="scientific">Halosolutus amylolyticus</name>
    <dbReference type="NCBI Taxonomy" id="2932267"/>
    <lineage>
        <taxon>Archaea</taxon>
        <taxon>Methanobacteriati</taxon>
        <taxon>Methanobacteriota</taxon>
        <taxon>Stenosarchaea group</taxon>
        <taxon>Halobacteria</taxon>
        <taxon>Halobacteriales</taxon>
        <taxon>Natrialbaceae</taxon>
        <taxon>Halosolutus</taxon>
    </lineage>
</organism>
<proteinExistence type="predicted"/>